<dbReference type="GeneID" id="9926552"/>
<dbReference type="RefSeq" id="YP_004010255.1">
    <property type="nucleotide sequence ID" value="NC_014663.1"/>
</dbReference>
<proteinExistence type="predicted"/>
<accession>E5EPQ2</accession>
<reference evidence="1 2" key="1">
    <citation type="journal article" date="2010" name="Virol. J.">
        <title>Genomes of the T4-related bacteriophages as windows on microbial genome evolution.</title>
        <authorList>
            <person name="Petrov V.M."/>
            <person name="Ratnayaka S."/>
            <person name="Nolan J.M."/>
            <person name="Miller E.S."/>
            <person name="Karam J.D."/>
        </authorList>
    </citation>
    <scope>NUCLEOTIDE SEQUENCE [LARGE SCALE GENOMIC DNA]</scope>
</reference>
<dbReference type="EMBL" id="HM004124">
    <property type="protein sequence ID" value="ADG60018.1"/>
    <property type="molecule type" value="Genomic_DNA"/>
</dbReference>
<dbReference type="Proteomes" id="UP000008731">
    <property type="component" value="Segment"/>
</dbReference>
<sequence length="102" mass="11628">MKVLDTIRKRPGRYVINEVKMVTKGLLWWTKTEAVEVPFCYVIIDTPDYWGTSEHRAIVLNANKEHIGRVFIDDGPHSKLGNPKAVKLLDEAQFRASSIHPA</sequence>
<evidence type="ECO:0000313" key="1">
    <source>
        <dbReference type="EMBL" id="ADG60018.1"/>
    </source>
</evidence>
<gene>
    <name evidence="1" type="ORF">Acj9p118</name>
</gene>
<dbReference type="KEGG" id="vg:9926552"/>
<keyword evidence="2" id="KW-1185">Reference proteome</keyword>
<evidence type="ECO:0000313" key="2">
    <source>
        <dbReference type="Proteomes" id="UP000008731"/>
    </source>
</evidence>
<name>E5EPQ2_9CAUD</name>
<protein>
    <submittedName>
        <fullName evidence="1">Uncharacterized protein</fullName>
    </submittedName>
</protein>
<organism evidence="1 2">
    <name type="scientific">Acinetobacter phage Acj9</name>
    <dbReference type="NCBI Taxonomy" id="760939"/>
    <lineage>
        <taxon>Viruses</taxon>
        <taxon>Duplodnaviria</taxon>
        <taxon>Heunggongvirae</taxon>
        <taxon>Uroviricota</taxon>
        <taxon>Caudoviricetes</taxon>
        <taxon>Pantevenvirales</taxon>
        <taxon>Straboviridae</taxon>
        <taxon>Twarogvirinae</taxon>
        <taxon>Acajnonavirus</taxon>
        <taxon>Acajnonavirus acj9</taxon>
    </lineage>
</organism>